<dbReference type="AlphaFoldDB" id="A0A255GPE3"/>
<dbReference type="OrthoDB" id="7918484at2"/>
<name>A0A255GPE3_9ACTN</name>
<dbReference type="InterPro" id="IPR006059">
    <property type="entry name" value="SBP"/>
</dbReference>
<dbReference type="PANTHER" id="PTHR43649:SF12">
    <property type="entry name" value="DIACETYLCHITOBIOSE BINDING PROTEIN DASA"/>
    <property type="match status" value="1"/>
</dbReference>
<dbReference type="SUPFAM" id="SSF53850">
    <property type="entry name" value="Periplasmic binding protein-like II"/>
    <property type="match status" value="1"/>
</dbReference>
<evidence type="ECO:0000256" key="2">
    <source>
        <dbReference type="SAM" id="SignalP"/>
    </source>
</evidence>
<dbReference type="RefSeq" id="WP_094356636.1">
    <property type="nucleotide sequence ID" value="NZ_NMVK01000009.1"/>
</dbReference>
<proteinExistence type="predicted"/>
<dbReference type="Pfam" id="PF13416">
    <property type="entry name" value="SBP_bac_8"/>
    <property type="match status" value="1"/>
</dbReference>
<gene>
    <name evidence="3" type="ORF">CGZ94_02035</name>
</gene>
<evidence type="ECO:0000256" key="1">
    <source>
        <dbReference type="SAM" id="MobiDB-lite"/>
    </source>
</evidence>
<dbReference type="EMBL" id="NMVO01000001">
    <property type="protein sequence ID" value="OYO17690.1"/>
    <property type="molecule type" value="Genomic_DNA"/>
</dbReference>
<sequence>MTKLRTTAVALMCAGALAMAGCTPGQQQSTQPQAANTDPRSGPQELTYLYFTDGPDEQATRDLIAKYEKEKGVKVNLEIVPFANLDQSLQARLTGDNAPDVARLATLTNVKTQLLDLNQFQKSELDGKFIPGVDKWTTGDNGERLAVPSDLTMNGPFVNTDMFRKAGVEPPTKDKPWKSWQEMVDAAKKVQAANNTENAVAMDVSGHRFSTMLSQYGTNLIGPDGKSVGLDDAKTTAMLTDFAKWNNDGTMPKDLTLQAGSKYKAANEIFLAQQVPVYISGNWQVAAFAKNAKFGWQAVPNPCQERCGGFPGGKFMAAFKKSKNPALAAEFVTWMNSQENQKQMDAQANFLPTRTDLVDATIDYKVRSDDMQVFKDDISETPEDTYASAYSPAFTNAAKGFVSETANVLAGKEQPAGATQKLKEATEKAIKDVS</sequence>
<feature type="compositionally biased region" description="Polar residues" evidence="1">
    <location>
        <begin position="24"/>
        <end position="39"/>
    </location>
</feature>
<keyword evidence="2" id="KW-0732">Signal</keyword>
<dbReference type="PANTHER" id="PTHR43649">
    <property type="entry name" value="ARABINOSE-BINDING PROTEIN-RELATED"/>
    <property type="match status" value="1"/>
</dbReference>
<comment type="caution">
    <text evidence="3">The sequence shown here is derived from an EMBL/GenBank/DDBJ whole genome shotgun (WGS) entry which is preliminary data.</text>
</comment>
<organism evidence="3 4">
    <name type="scientific">Enemella evansiae</name>
    <dbReference type="NCBI Taxonomy" id="2016499"/>
    <lineage>
        <taxon>Bacteria</taxon>
        <taxon>Bacillati</taxon>
        <taxon>Actinomycetota</taxon>
        <taxon>Actinomycetes</taxon>
        <taxon>Propionibacteriales</taxon>
        <taxon>Propionibacteriaceae</taxon>
        <taxon>Enemella</taxon>
    </lineage>
</organism>
<protein>
    <submittedName>
        <fullName evidence="3">Sugar ABC transporter substrate-binding protein</fullName>
    </submittedName>
</protein>
<accession>A0A255GPE3</accession>
<feature type="compositionally biased region" description="Basic and acidic residues" evidence="1">
    <location>
        <begin position="421"/>
        <end position="434"/>
    </location>
</feature>
<dbReference type="InterPro" id="IPR050490">
    <property type="entry name" value="Bact_solute-bd_prot1"/>
</dbReference>
<evidence type="ECO:0000313" key="3">
    <source>
        <dbReference type="EMBL" id="OYO17690.1"/>
    </source>
</evidence>
<dbReference type="Proteomes" id="UP000215896">
    <property type="component" value="Unassembled WGS sequence"/>
</dbReference>
<accession>A0A4R6LSH3</accession>
<dbReference type="PROSITE" id="PS51257">
    <property type="entry name" value="PROKAR_LIPOPROTEIN"/>
    <property type="match status" value="1"/>
</dbReference>
<feature type="chain" id="PRO_5041060286" evidence="2">
    <location>
        <begin position="21"/>
        <end position="434"/>
    </location>
</feature>
<feature type="signal peptide" evidence="2">
    <location>
        <begin position="1"/>
        <end position="20"/>
    </location>
</feature>
<reference evidence="3 4" key="1">
    <citation type="submission" date="2017-07" db="EMBL/GenBank/DDBJ databases">
        <title>Draft whole genome sequences of clinical Proprionibacteriaceae strains.</title>
        <authorList>
            <person name="Bernier A.-M."/>
            <person name="Bernard K."/>
            <person name="Domingo M.-C."/>
        </authorList>
    </citation>
    <scope>NUCLEOTIDE SEQUENCE [LARGE SCALE GENOMIC DNA]</scope>
    <source>
        <strain evidence="3 4">NML 030167</strain>
    </source>
</reference>
<feature type="region of interest" description="Disordered" evidence="1">
    <location>
        <begin position="22"/>
        <end position="44"/>
    </location>
</feature>
<feature type="region of interest" description="Disordered" evidence="1">
    <location>
        <begin position="414"/>
        <end position="434"/>
    </location>
</feature>
<dbReference type="Gene3D" id="3.40.190.10">
    <property type="entry name" value="Periplasmic binding protein-like II"/>
    <property type="match status" value="1"/>
</dbReference>
<evidence type="ECO:0000313" key="4">
    <source>
        <dbReference type="Proteomes" id="UP000215896"/>
    </source>
</evidence>
<keyword evidence="4" id="KW-1185">Reference proteome</keyword>